<feature type="coiled-coil region" evidence="1">
    <location>
        <begin position="484"/>
        <end position="522"/>
    </location>
</feature>
<proteinExistence type="predicted"/>
<dbReference type="AlphaFoldDB" id="A0A392LXF4"/>
<name>A0A392LXF4_9FABA</name>
<evidence type="ECO:0000256" key="2">
    <source>
        <dbReference type="SAM" id="MobiDB-lite"/>
    </source>
</evidence>
<evidence type="ECO:0000259" key="3">
    <source>
        <dbReference type="Pfam" id="PF04195"/>
    </source>
</evidence>
<sequence>MEIFGFPLSPSDSDCFIIPRSSFTRKDLVRFNPVVLDDSPGGMETPSRFTTTESIRYFREVNKLYSDEDESQIIVEPMGEEELVTTVNGEEPHYFYMYDDVIRTFNLWFPFTGFEDTVLRILNIAPSQLHPNSWTFVKAFEIVCMGLGVEPRLGVFFSFYQVKSLTPGKMVSLSSLPNKGLFTLFASNFKNYQDTFFRMRHGPQLPTLMYDGEGGRLFPFYWTSDPSVVKGVHDAHLTAFERETITFLDSFCRLDTKDLLQRETNVDSIVEYLKRMRTVSEGDLLSYLVKLTQKKIDPDEPISPEIQLVVGEKDGAKDAKRKRRGEVVRPSKFSKKDGGSSSQIIDLGASGSSPQPKGGRSLRNRPKPAKDASLKDVTAEVIKDVVSHSAVEDAPPPPVAEDGGSSSAWDKSFDPIAFVERNLLLEGDSSRFDSMSTPALQALALNHGVKNLVLGHLLSARQMREHVDVSAEAKYAGQAVLEAEARHSAEKERLSGEINAIKKEHEAAIAKAKKDHDDAMTALKKKYSEERRYFEKEVKILTLTRNAFIVSCFQIEEDLWEMQGLNEELEEANEGLKQSMADKYVEGFRSSITQVKALFPDIDQEMLAQAGPLKKVEDGKLVSRLPKAD</sequence>
<comment type="caution">
    <text evidence="4">The sequence shown here is derived from an EMBL/GenBank/DDBJ whole genome shotgun (WGS) entry which is preliminary data.</text>
</comment>
<feature type="region of interest" description="Disordered" evidence="2">
    <location>
        <begin position="314"/>
        <end position="374"/>
    </location>
</feature>
<evidence type="ECO:0000256" key="1">
    <source>
        <dbReference type="SAM" id="Coils"/>
    </source>
</evidence>
<keyword evidence="5" id="KW-1185">Reference proteome</keyword>
<feature type="coiled-coil region" evidence="1">
    <location>
        <begin position="555"/>
        <end position="586"/>
    </location>
</feature>
<accession>A0A392LXF4</accession>
<dbReference type="EMBL" id="LXQA010000229">
    <property type="protein sequence ID" value="MCH79616.1"/>
    <property type="molecule type" value="Genomic_DNA"/>
</dbReference>
<gene>
    <name evidence="4" type="ORF">A2U01_0000369</name>
</gene>
<evidence type="ECO:0000313" key="5">
    <source>
        <dbReference type="Proteomes" id="UP000265520"/>
    </source>
</evidence>
<protein>
    <submittedName>
        <fullName evidence="4">Zinc finger protein</fullName>
    </submittedName>
</protein>
<keyword evidence="1" id="KW-0175">Coiled coil</keyword>
<dbReference type="Proteomes" id="UP000265520">
    <property type="component" value="Unassembled WGS sequence"/>
</dbReference>
<dbReference type="PANTHER" id="PTHR31099:SF49">
    <property type="entry name" value="MYOSIN HEAVY CHAIN-LIKE PROTEIN"/>
    <property type="match status" value="1"/>
</dbReference>
<evidence type="ECO:0000313" key="4">
    <source>
        <dbReference type="EMBL" id="MCH79616.1"/>
    </source>
</evidence>
<reference evidence="4 5" key="1">
    <citation type="journal article" date="2018" name="Front. Plant Sci.">
        <title>Red Clover (Trifolium pratense) and Zigzag Clover (T. medium) - A Picture of Genomic Similarities and Differences.</title>
        <authorList>
            <person name="Dluhosova J."/>
            <person name="Istvanek J."/>
            <person name="Nedelnik J."/>
            <person name="Repkova J."/>
        </authorList>
    </citation>
    <scope>NUCLEOTIDE SEQUENCE [LARGE SCALE GENOMIC DNA]</scope>
    <source>
        <strain evidence="5">cv. 10/8</strain>
        <tissue evidence="4">Leaf</tissue>
    </source>
</reference>
<dbReference type="PANTHER" id="PTHR31099">
    <property type="entry name" value="OS06G0165300 PROTEIN"/>
    <property type="match status" value="1"/>
</dbReference>
<feature type="compositionally biased region" description="Basic and acidic residues" evidence="2">
    <location>
        <begin position="325"/>
        <end position="338"/>
    </location>
</feature>
<feature type="domain" description="Transposase (putative) gypsy type" evidence="3">
    <location>
        <begin position="107"/>
        <end position="163"/>
    </location>
</feature>
<feature type="region of interest" description="Disordered" evidence="2">
    <location>
        <begin position="387"/>
        <end position="407"/>
    </location>
</feature>
<dbReference type="Pfam" id="PF04195">
    <property type="entry name" value="Transposase_28"/>
    <property type="match status" value="1"/>
</dbReference>
<dbReference type="InterPro" id="IPR007321">
    <property type="entry name" value="Transposase_28"/>
</dbReference>
<organism evidence="4 5">
    <name type="scientific">Trifolium medium</name>
    <dbReference type="NCBI Taxonomy" id="97028"/>
    <lineage>
        <taxon>Eukaryota</taxon>
        <taxon>Viridiplantae</taxon>
        <taxon>Streptophyta</taxon>
        <taxon>Embryophyta</taxon>
        <taxon>Tracheophyta</taxon>
        <taxon>Spermatophyta</taxon>
        <taxon>Magnoliopsida</taxon>
        <taxon>eudicotyledons</taxon>
        <taxon>Gunneridae</taxon>
        <taxon>Pentapetalae</taxon>
        <taxon>rosids</taxon>
        <taxon>fabids</taxon>
        <taxon>Fabales</taxon>
        <taxon>Fabaceae</taxon>
        <taxon>Papilionoideae</taxon>
        <taxon>50 kb inversion clade</taxon>
        <taxon>NPAAA clade</taxon>
        <taxon>Hologalegina</taxon>
        <taxon>IRL clade</taxon>
        <taxon>Trifolieae</taxon>
        <taxon>Trifolium</taxon>
    </lineage>
</organism>